<comment type="similarity">
    <text evidence="1">Belongs to the NAD(P)-dependent epimerase/dehydratase family.</text>
</comment>
<dbReference type="InterPro" id="IPR001509">
    <property type="entry name" value="Epimerase_deHydtase"/>
</dbReference>
<feature type="domain" description="NAD-dependent epimerase/dehydratase" evidence="2">
    <location>
        <begin position="4"/>
        <end position="240"/>
    </location>
</feature>
<name>A0A382R7T9_9ZZZZ</name>
<dbReference type="PANTHER" id="PTHR43000">
    <property type="entry name" value="DTDP-D-GLUCOSE 4,6-DEHYDRATASE-RELATED"/>
    <property type="match status" value="1"/>
</dbReference>
<proteinExistence type="inferred from homology"/>
<dbReference type="Gene3D" id="3.40.50.720">
    <property type="entry name" value="NAD(P)-binding Rossmann-like Domain"/>
    <property type="match status" value="1"/>
</dbReference>
<dbReference type="AlphaFoldDB" id="A0A382R7T9"/>
<evidence type="ECO:0000256" key="1">
    <source>
        <dbReference type="ARBA" id="ARBA00007637"/>
    </source>
</evidence>
<accession>A0A382R7T9</accession>
<organism evidence="3">
    <name type="scientific">marine metagenome</name>
    <dbReference type="NCBI Taxonomy" id="408172"/>
    <lineage>
        <taxon>unclassified sequences</taxon>
        <taxon>metagenomes</taxon>
        <taxon>ecological metagenomes</taxon>
    </lineage>
</organism>
<dbReference type="SUPFAM" id="SSF51735">
    <property type="entry name" value="NAD(P)-binding Rossmann-fold domains"/>
    <property type="match status" value="1"/>
</dbReference>
<feature type="non-terminal residue" evidence="3">
    <location>
        <position position="282"/>
    </location>
</feature>
<protein>
    <recommendedName>
        <fullName evidence="2">NAD-dependent epimerase/dehydratase domain-containing protein</fullName>
    </recommendedName>
</protein>
<dbReference type="InterPro" id="IPR036291">
    <property type="entry name" value="NAD(P)-bd_dom_sf"/>
</dbReference>
<dbReference type="Gene3D" id="3.90.25.10">
    <property type="entry name" value="UDP-galactose 4-epimerase, domain 1"/>
    <property type="match status" value="1"/>
</dbReference>
<dbReference type="EMBL" id="UINC01119747">
    <property type="protein sequence ID" value="SVC93804.1"/>
    <property type="molecule type" value="Genomic_DNA"/>
</dbReference>
<dbReference type="Pfam" id="PF01370">
    <property type="entry name" value="Epimerase"/>
    <property type="match status" value="1"/>
</dbReference>
<evidence type="ECO:0000259" key="2">
    <source>
        <dbReference type="Pfam" id="PF01370"/>
    </source>
</evidence>
<reference evidence="3" key="1">
    <citation type="submission" date="2018-05" db="EMBL/GenBank/DDBJ databases">
        <authorList>
            <person name="Lanie J.A."/>
            <person name="Ng W.-L."/>
            <person name="Kazmierczak K.M."/>
            <person name="Andrzejewski T.M."/>
            <person name="Davidsen T.M."/>
            <person name="Wayne K.J."/>
            <person name="Tettelin H."/>
            <person name="Glass J.I."/>
            <person name="Rusch D."/>
            <person name="Podicherti R."/>
            <person name="Tsui H.-C.T."/>
            <person name="Winkler M.E."/>
        </authorList>
    </citation>
    <scope>NUCLEOTIDE SEQUENCE</scope>
</reference>
<evidence type="ECO:0000313" key="3">
    <source>
        <dbReference type="EMBL" id="SVC93804.1"/>
    </source>
</evidence>
<gene>
    <name evidence="3" type="ORF">METZ01_LOCUS346658</name>
</gene>
<sequence length="282" mass="31232">MKYLVTGGAGFIGSHIVDALLQDGHIVHVIDNFSTGKRENCNKNAHYHEYDLTDTKNTKKFVEIMNNVDTIFHTAALSHVQPSIEDPLRYELNNTIGTVNILKSAVAGSVKRFIYSASSSVYGNSTMLPLKESDEPNPISPYAAQKYYGEIYCKMFSEIYNIETVSLRYFNVYGERQNLEGAYANVIGVFIQQCINNEPMTINGDGKQKRDFIYVGDVVKANILASQSKKIGNGEIINIGSGISKSVNEIAAMIGGNKIFVDAVKEPRENLADRSKAKELLN</sequence>